<evidence type="ECO:0008006" key="3">
    <source>
        <dbReference type="Google" id="ProtNLM"/>
    </source>
</evidence>
<protein>
    <recommendedName>
        <fullName evidence="3">Sulfotransferase domain-containing protein</fullName>
    </recommendedName>
</protein>
<dbReference type="InterPro" id="IPR027417">
    <property type="entry name" value="P-loop_NTPase"/>
</dbReference>
<name>A0ABV3LAJ3_9RHOB</name>
<gene>
    <name evidence="1" type="ORF">AB0T83_14895</name>
</gene>
<dbReference type="SUPFAM" id="SSF52540">
    <property type="entry name" value="P-loop containing nucleoside triphosphate hydrolases"/>
    <property type="match status" value="1"/>
</dbReference>
<evidence type="ECO:0000313" key="1">
    <source>
        <dbReference type="EMBL" id="MEV8468062.1"/>
    </source>
</evidence>
<dbReference type="RefSeq" id="WP_366194016.1">
    <property type="nucleotide sequence ID" value="NZ_JBFBVU010000021.1"/>
</dbReference>
<keyword evidence="2" id="KW-1185">Reference proteome</keyword>
<sequence length="301" mass="33589">MPEIKPLADKPTYAVVYQFGKVASTSIVAALNLLPDVEAVQSHFMGKQALGQILDSLFAPGMSEYFYFHQRGQLVENIDITRKVTQLRAGLDTDQNLLILSMCRDPMDWFRSALTQDAKAHLETMKTYLAQIGQTVPEDGDAVIRAALPAMLDEISTLFSTSDTFWDISVQSRASAAEIKEGLTPALVLFTYLVLRPFNWYRTHFQSALGVGIGELSARDGLWLRQDEGETIAVLRYEDMAQQLPGLIAGLGLGDIDLGVSENRSTGKLHADTIREVLDAYDDSRLREVFARSYYSRFFGY</sequence>
<evidence type="ECO:0000313" key="2">
    <source>
        <dbReference type="Proteomes" id="UP001553161"/>
    </source>
</evidence>
<dbReference type="EMBL" id="JBFBVU010000021">
    <property type="protein sequence ID" value="MEV8468062.1"/>
    <property type="molecule type" value="Genomic_DNA"/>
</dbReference>
<comment type="caution">
    <text evidence="1">The sequence shown here is derived from an EMBL/GenBank/DDBJ whole genome shotgun (WGS) entry which is preliminary data.</text>
</comment>
<accession>A0ABV3LAJ3</accession>
<proteinExistence type="predicted"/>
<reference evidence="1 2" key="1">
    <citation type="submission" date="2024-07" db="EMBL/GenBank/DDBJ databases">
        <authorList>
            <person name="Kang M."/>
        </authorList>
    </citation>
    <scope>NUCLEOTIDE SEQUENCE [LARGE SCALE GENOMIC DNA]</scope>
    <source>
        <strain evidence="1 2">DFM31</strain>
    </source>
</reference>
<organism evidence="1 2">
    <name type="scientific">Meridianimarinicoccus marinus</name>
    <dbReference type="NCBI Taxonomy" id="3231483"/>
    <lineage>
        <taxon>Bacteria</taxon>
        <taxon>Pseudomonadati</taxon>
        <taxon>Pseudomonadota</taxon>
        <taxon>Alphaproteobacteria</taxon>
        <taxon>Rhodobacterales</taxon>
        <taxon>Paracoccaceae</taxon>
        <taxon>Meridianimarinicoccus</taxon>
    </lineage>
</organism>
<dbReference type="Proteomes" id="UP001553161">
    <property type="component" value="Unassembled WGS sequence"/>
</dbReference>